<evidence type="ECO:0000256" key="1">
    <source>
        <dbReference type="ARBA" id="ARBA00022801"/>
    </source>
</evidence>
<comment type="caution">
    <text evidence="3">The sequence shown here is derived from an EMBL/GenBank/DDBJ whole genome shotgun (WGS) entry which is preliminary data.</text>
</comment>
<dbReference type="AlphaFoldDB" id="A0A1W0D541"/>
<dbReference type="Pfam" id="PF00857">
    <property type="entry name" value="Isochorismatase"/>
    <property type="match status" value="1"/>
</dbReference>
<dbReference type="InterPro" id="IPR036380">
    <property type="entry name" value="Isochorismatase-like_sf"/>
</dbReference>
<proteinExistence type="predicted"/>
<accession>A0A1W0D541</accession>
<dbReference type="SUPFAM" id="SSF52499">
    <property type="entry name" value="Isochorismatase-like hydrolases"/>
    <property type="match status" value="1"/>
</dbReference>
<name>A0A1W0D541_9NEIS</name>
<sequence>MGNKALIVIDVQYGQIEGRPRAGRADAVLANLNRAIALARRQDMPVIFIQHDSGPGSDLARDSEAWQLHPALARLDDDAVVHKRFSDSFQRTTLSELLRGSDVDELWLAGSATEFCVDSTLRSAMSQEYTVTLIADAHTCKPRPGLSAEQVIDHFNWVWSNLDETPKPLRVREIAELEKSAA</sequence>
<dbReference type="GO" id="GO:0016787">
    <property type="term" value="F:hydrolase activity"/>
    <property type="evidence" value="ECO:0007669"/>
    <property type="project" value="UniProtKB-KW"/>
</dbReference>
<evidence type="ECO:0000259" key="2">
    <source>
        <dbReference type="Pfam" id="PF00857"/>
    </source>
</evidence>
<dbReference type="PANTHER" id="PTHR43540">
    <property type="entry name" value="PEROXYUREIDOACRYLATE/UREIDOACRYLATE AMIDOHYDROLASE-RELATED"/>
    <property type="match status" value="1"/>
</dbReference>
<gene>
    <name evidence="3" type="ORF">B0T45_07035</name>
</gene>
<evidence type="ECO:0000313" key="4">
    <source>
        <dbReference type="Proteomes" id="UP000192721"/>
    </source>
</evidence>
<protein>
    <recommendedName>
        <fullName evidence="2">Isochorismatase-like domain-containing protein</fullName>
    </recommendedName>
</protein>
<dbReference type="InterPro" id="IPR000868">
    <property type="entry name" value="Isochorismatase-like_dom"/>
</dbReference>
<evidence type="ECO:0000313" key="3">
    <source>
        <dbReference type="EMBL" id="OQS41982.1"/>
    </source>
</evidence>
<dbReference type="Proteomes" id="UP000192721">
    <property type="component" value="Unassembled WGS sequence"/>
</dbReference>
<dbReference type="RefSeq" id="WP_081555042.1">
    <property type="nucleotide sequence ID" value="NZ_MUKT01000003.1"/>
</dbReference>
<dbReference type="Gene3D" id="3.40.50.850">
    <property type="entry name" value="Isochorismatase-like"/>
    <property type="match status" value="1"/>
</dbReference>
<dbReference type="PANTHER" id="PTHR43540:SF14">
    <property type="entry name" value="ISOCHORISMATASE"/>
    <property type="match status" value="1"/>
</dbReference>
<feature type="domain" description="Isochorismatase-like" evidence="2">
    <location>
        <begin position="5"/>
        <end position="139"/>
    </location>
</feature>
<dbReference type="InterPro" id="IPR050272">
    <property type="entry name" value="Isochorismatase-like_hydrls"/>
</dbReference>
<dbReference type="CDD" id="cd01014">
    <property type="entry name" value="nicotinamidase_related"/>
    <property type="match status" value="1"/>
</dbReference>
<organism evidence="3 4">
    <name type="scientific">Chromobacterium haemolyticum</name>
    <dbReference type="NCBI Taxonomy" id="394935"/>
    <lineage>
        <taxon>Bacteria</taxon>
        <taxon>Pseudomonadati</taxon>
        <taxon>Pseudomonadota</taxon>
        <taxon>Betaproteobacteria</taxon>
        <taxon>Neisseriales</taxon>
        <taxon>Chromobacteriaceae</taxon>
        <taxon>Chromobacterium</taxon>
    </lineage>
</organism>
<dbReference type="EMBL" id="MUKV01000006">
    <property type="protein sequence ID" value="OQS41982.1"/>
    <property type="molecule type" value="Genomic_DNA"/>
</dbReference>
<keyword evidence="1" id="KW-0378">Hydrolase</keyword>
<reference evidence="3 4" key="1">
    <citation type="submission" date="2017-02" db="EMBL/GenBank/DDBJ databases">
        <title>Chromobacterium haemolyticum H5244.</title>
        <authorList>
            <person name="Gulvik C.A."/>
        </authorList>
    </citation>
    <scope>NUCLEOTIDE SEQUENCE [LARGE SCALE GENOMIC DNA]</scope>
    <source>
        <strain evidence="3 4">H5244</strain>
    </source>
</reference>